<dbReference type="EMBL" id="CM003603">
    <property type="protein sequence ID" value="KYP76793.1"/>
    <property type="molecule type" value="Genomic_DNA"/>
</dbReference>
<evidence type="ECO:0000313" key="1">
    <source>
        <dbReference type="EMBL" id="KYP76793.1"/>
    </source>
</evidence>
<reference evidence="1 2" key="1">
    <citation type="journal article" date="2012" name="Nat. Biotechnol.">
        <title>Draft genome sequence of pigeonpea (Cajanus cajan), an orphan legume crop of resource-poor farmers.</title>
        <authorList>
            <person name="Varshney R.K."/>
            <person name="Chen W."/>
            <person name="Li Y."/>
            <person name="Bharti A.K."/>
            <person name="Saxena R.K."/>
            <person name="Schlueter J.A."/>
            <person name="Donoghue M.T."/>
            <person name="Azam S."/>
            <person name="Fan G."/>
            <person name="Whaley A.M."/>
            <person name="Farmer A.D."/>
            <person name="Sheridan J."/>
            <person name="Iwata A."/>
            <person name="Tuteja R."/>
            <person name="Penmetsa R.V."/>
            <person name="Wu W."/>
            <person name="Upadhyaya H.D."/>
            <person name="Yang S.P."/>
            <person name="Shah T."/>
            <person name="Saxena K.B."/>
            <person name="Michael T."/>
            <person name="McCombie W.R."/>
            <person name="Yang B."/>
            <person name="Zhang G."/>
            <person name="Yang H."/>
            <person name="Wang J."/>
            <person name="Spillane C."/>
            <person name="Cook D.R."/>
            <person name="May G.D."/>
            <person name="Xu X."/>
            <person name="Jackson S.A."/>
        </authorList>
    </citation>
    <scope>NUCLEOTIDE SEQUENCE [LARGE SCALE GENOMIC DNA]</scope>
    <source>
        <strain evidence="2">cv. Asha</strain>
    </source>
</reference>
<organism evidence="1 2">
    <name type="scientific">Cajanus cajan</name>
    <name type="common">Pigeon pea</name>
    <name type="synonym">Cajanus indicus</name>
    <dbReference type="NCBI Taxonomy" id="3821"/>
    <lineage>
        <taxon>Eukaryota</taxon>
        <taxon>Viridiplantae</taxon>
        <taxon>Streptophyta</taxon>
        <taxon>Embryophyta</taxon>
        <taxon>Tracheophyta</taxon>
        <taxon>Spermatophyta</taxon>
        <taxon>Magnoliopsida</taxon>
        <taxon>eudicotyledons</taxon>
        <taxon>Gunneridae</taxon>
        <taxon>Pentapetalae</taxon>
        <taxon>rosids</taxon>
        <taxon>fabids</taxon>
        <taxon>Fabales</taxon>
        <taxon>Fabaceae</taxon>
        <taxon>Papilionoideae</taxon>
        <taxon>50 kb inversion clade</taxon>
        <taxon>NPAAA clade</taxon>
        <taxon>indigoferoid/millettioid clade</taxon>
        <taxon>Phaseoleae</taxon>
        <taxon>Cajanus</taxon>
    </lineage>
</organism>
<accession>A0A151UBV8</accession>
<dbReference type="Proteomes" id="UP000075243">
    <property type="component" value="Chromosome 1"/>
</dbReference>
<dbReference type="Gramene" id="C.cajan_20441.t">
    <property type="protein sequence ID" value="C.cajan_20441.t.cds1"/>
    <property type="gene ID" value="C.cajan_20441"/>
</dbReference>
<gene>
    <name evidence="1" type="ORF">KK1_021050</name>
</gene>
<dbReference type="CDD" id="cd09272">
    <property type="entry name" value="RNase_HI_RT_Ty1"/>
    <property type="match status" value="1"/>
</dbReference>
<dbReference type="PANTHER" id="PTHR11439">
    <property type="entry name" value="GAG-POL-RELATED RETROTRANSPOSON"/>
    <property type="match status" value="1"/>
</dbReference>
<name>A0A151UBV8_CAJCA</name>
<evidence type="ECO:0000313" key="2">
    <source>
        <dbReference type="Proteomes" id="UP000075243"/>
    </source>
</evidence>
<dbReference type="AlphaFoldDB" id="A0A151UBV8"/>
<keyword evidence="2" id="KW-1185">Reference proteome</keyword>
<protein>
    <submittedName>
        <fullName evidence="1">Copia protein</fullName>
    </submittedName>
</protein>
<proteinExistence type="predicted"/>
<sequence length="109" mass="13057">MSWKTKKQTTVFRYSNEVGYHAMIHATSEIVWLRNLLSSLQVTCESPTIFYCDNQVVIHLVANLVFHEKTKYIELNYQTFTTKKYYYHLCFNSRTTSRYSYKSIKYSII</sequence>
<dbReference type="PANTHER" id="PTHR11439:SF489">
    <property type="entry name" value="RNA-DIRECTED DNA POLYMERASE"/>
    <property type="match status" value="1"/>
</dbReference>